<dbReference type="SUPFAM" id="SSF103642">
    <property type="entry name" value="Sec-C motif"/>
    <property type="match status" value="1"/>
</dbReference>
<dbReference type="EMBL" id="JAANNP010000001">
    <property type="protein sequence ID" value="NHC13052.1"/>
    <property type="molecule type" value="Genomic_DNA"/>
</dbReference>
<dbReference type="InterPro" id="IPR048469">
    <property type="entry name" value="YchJ-like_M"/>
</dbReference>
<name>A0ABX0GTQ9_9ACTN</name>
<dbReference type="InterPro" id="IPR004027">
    <property type="entry name" value="SEC_C_motif"/>
</dbReference>
<evidence type="ECO:0000313" key="5">
    <source>
        <dbReference type="Proteomes" id="UP000800981"/>
    </source>
</evidence>
<dbReference type="PANTHER" id="PTHR33747:SF1">
    <property type="entry name" value="ADENYLATE CYCLASE-ASSOCIATED CAP C-TERMINAL DOMAIN-CONTAINING PROTEIN"/>
    <property type="match status" value="1"/>
</dbReference>
<gene>
    <name evidence="4" type="ORF">G9H71_04575</name>
</gene>
<dbReference type="InterPro" id="IPR032710">
    <property type="entry name" value="NTF2-like_dom_sf"/>
</dbReference>
<protein>
    <recommendedName>
        <fullName evidence="2">UPF0225 protein G9H71_04575</fullName>
    </recommendedName>
</protein>
<keyword evidence="5" id="KW-1185">Reference proteome</keyword>
<proteinExistence type="inferred from homology"/>
<dbReference type="Gene3D" id="3.10.450.50">
    <property type="match status" value="1"/>
</dbReference>
<comment type="similarity">
    <text evidence="1 2">Belongs to the UPF0225 family.</text>
</comment>
<accession>A0ABX0GTQ9</accession>
<dbReference type="InterPro" id="IPR023006">
    <property type="entry name" value="YchJ-like"/>
</dbReference>
<dbReference type="Pfam" id="PF02810">
    <property type="entry name" value="SEC-C"/>
    <property type="match status" value="1"/>
</dbReference>
<dbReference type="Pfam" id="PF17775">
    <property type="entry name" value="YchJ_M-like"/>
    <property type="match status" value="1"/>
</dbReference>
<dbReference type="RefSeq" id="WP_166278448.1">
    <property type="nucleotide sequence ID" value="NZ_JAANNP010000001.1"/>
</dbReference>
<reference evidence="4 5" key="1">
    <citation type="submission" date="2020-03" db="EMBL/GenBank/DDBJ databases">
        <title>Two novel Motilibacter sp.</title>
        <authorList>
            <person name="Liu S."/>
        </authorList>
    </citation>
    <scope>NUCLEOTIDE SEQUENCE [LARGE SCALE GENOMIC DNA]</scope>
    <source>
        <strain evidence="4 5">E257</strain>
    </source>
</reference>
<evidence type="ECO:0000259" key="3">
    <source>
        <dbReference type="Pfam" id="PF17775"/>
    </source>
</evidence>
<sequence length="144" mass="16054">MSRRAPVQLPHDAPCPCGLGLRYAECCGRLHRGEAQAATAELLMRSRYSAFAVRDEAYLLASWHPSTRPRSVDLPPGLEWTGLEVLEREAGGPFDTEGVVSFEASYREDGHPGRLAERSRFRRENGAWLYLAALPSLDRGSSRR</sequence>
<feature type="domain" description="YchJ-like middle NTF2-like" evidence="3">
    <location>
        <begin position="39"/>
        <end position="132"/>
    </location>
</feature>
<evidence type="ECO:0000256" key="2">
    <source>
        <dbReference type="HAMAP-Rule" id="MF_00612"/>
    </source>
</evidence>
<evidence type="ECO:0000256" key="1">
    <source>
        <dbReference type="ARBA" id="ARBA00010839"/>
    </source>
</evidence>
<evidence type="ECO:0000313" key="4">
    <source>
        <dbReference type="EMBL" id="NHC13052.1"/>
    </source>
</evidence>
<dbReference type="PANTHER" id="PTHR33747">
    <property type="entry name" value="UPF0225 PROTEIN SCO1677"/>
    <property type="match status" value="1"/>
</dbReference>
<organism evidence="4 5">
    <name type="scientific">Motilibacter deserti</name>
    <dbReference type="NCBI Taxonomy" id="2714956"/>
    <lineage>
        <taxon>Bacteria</taxon>
        <taxon>Bacillati</taxon>
        <taxon>Actinomycetota</taxon>
        <taxon>Actinomycetes</taxon>
        <taxon>Motilibacterales</taxon>
        <taxon>Motilibacteraceae</taxon>
        <taxon>Motilibacter</taxon>
    </lineage>
</organism>
<dbReference type="SUPFAM" id="SSF54427">
    <property type="entry name" value="NTF2-like"/>
    <property type="match status" value="1"/>
</dbReference>
<dbReference type="Proteomes" id="UP000800981">
    <property type="component" value="Unassembled WGS sequence"/>
</dbReference>
<dbReference type="HAMAP" id="MF_00612">
    <property type="entry name" value="UPF0225"/>
    <property type="match status" value="1"/>
</dbReference>
<comment type="caution">
    <text evidence="4">The sequence shown here is derived from an EMBL/GenBank/DDBJ whole genome shotgun (WGS) entry which is preliminary data.</text>
</comment>